<reference evidence="2 3" key="1">
    <citation type="submission" date="2024-02" db="EMBL/GenBank/DDBJ databases">
        <authorList>
            <person name="Vignale AGUSTIN F."/>
            <person name="Sosa J E."/>
            <person name="Modenutti C."/>
        </authorList>
    </citation>
    <scope>NUCLEOTIDE SEQUENCE [LARGE SCALE GENOMIC DNA]</scope>
</reference>
<evidence type="ECO:0000313" key="3">
    <source>
        <dbReference type="Proteomes" id="UP001642360"/>
    </source>
</evidence>
<evidence type="ECO:0000256" key="1">
    <source>
        <dbReference type="SAM" id="MobiDB-lite"/>
    </source>
</evidence>
<name>A0ABC8R045_9AQUA</name>
<protein>
    <submittedName>
        <fullName evidence="2">Uncharacterized protein</fullName>
    </submittedName>
</protein>
<comment type="caution">
    <text evidence="2">The sequence shown here is derived from an EMBL/GenBank/DDBJ whole genome shotgun (WGS) entry which is preliminary data.</text>
</comment>
<organism evidence="2 3">
    <name type="scientific">Ilex paraguariensis</name>
    <name type="common">yerba mate</name>
    <dbReference type="NCBI Taxonomy" id="185542"/>
    <lineage>
        <taxon>Eukaryota</taxon>
        <taxon>Viridiplantae</taxon>
        <taxon>Streptophyta</taxon>
        <taxon>Embryophyta</taxon>
        <taxon>Tracheophyta</taxon>
        <taxon>Spermatophyta</taxon>
        <taxon>Magnoliopsida</taxon>
        <taxon>eudicotyledons</taxon>
        <taxon>Gunneridae</taxon>
        <taxon>Pentapetalae</taxon>
        <taxon>asterids</taxon>
        <taxon>campanulids</taxon>
        <taxon>Aquifoliales</taxon>
        <taxon>Aquifoliaceae</taxon>
        <taxon>Ilex</taxon>
    </lineage>
</organism>
<keyword evidence="3" id="KW-1185">Reference proteome</keyword>
<evidence type="ECO:0000313" key="2">
    <source>
        <dbReference type="EMBL" id="CAK9137831.1"/>
    </source>
</evidence>
<sequence>MAGGKPGPTKKRKAANGRLSKSVMPRRRMMVKQTLKSIVKGNKVEVFLDFISKMLKVPRPVITKNTIVLPYKSKEEVSSMETDVKHNSWFVTLIPKDIQLNLDMIELNFYMRLVKGHALTFPITSSN</sequence>
<feature type="region of interest" description="Disordered" evidence="1">
    <location>
        <begin position="1"/>
        <end position="23"/>
    </location>
</feature>
<dbReference type="Proteomes" id="UP001642360">
    <property type="component" value="Unassembled WGS sequence"/>
</dbReference>
<accession>A0ABC8R045</accession>
<dbReference type="EMBL" id="CAUOFW020000837">
    <property type="protein sequence ID" value="CAK9137831.1"/>
    <property type="molecule type" value="Genomic_DNA"/>
</dbReference>
<gene>
    <name evidence="2" type="ORF">ILEXP_LOCUS4868</name>
</gene>
<proteinExistence type="predicted"/>
<dbReference type="AlphaFoldDB" id="A0ABC8R045"/>